<dbReference type="EMBL" id="GBXM01079058">
    <property type="protein sequence ID" value="JAH29519.1"/>
    <property type="molecule type" value="Transcribed_RNA"/>
</dbReference>
<reference evidence="1" key="1">
    <citation type="submission" date="2014-11" db="EMBL/GenBank/DDBJ databases">
        <authorList>
            <person name="Amaro Gonzalez C."/>
        </authorList>
    </citation>
    <scope>NUCLEOTIDE SEQUENCE</scope>
</reference>
<accession>A0A0E9RK88</accession>
<name>A0A0E9RK88_ANGAN</name>
<protein>
    <submittedName>
        <fullName evidence="1">Uncharacterized protein</fullName>
    </submittedName>
</protein>
<reference evidence="1" key="2">
    <citation type="journal article" date="2015" name="Fish Shellfish Immunol.">
        <title>Early steps in the European eel (Anguilla anguilla)-Vibrio vulnificus interaction in the gills: Role of the RtxA13 toxin.</title>
        <authorList>
            <person name="Callol A."/>
            <person name="Pajuelo D."/>
            <person name="Ebbesson L."/>
            <person name="Teles M."/>
            <person name="MacKenzie S."/>
            <person name="Amaro C."/>
        </authorList>
    </citation>
    <scope>NUCLEOTIDE SEQUENCE</scope>
</reference>
<organism evidence="1">
    <name type="scientific">Anguilla anguilla</name>
    <name type="common">European freshwater eel</name>
    <name type="synonym">Muraena anguilla</name>
    <dbReference type="NCBI Taxonomy" id="7936"/>
    <lineage>
        <taxon>Eukaryota</taxon>
        <taxon>Metazoa</taxon>
        <taxon>Chordata</taxon>
        <taxon>Craniata</taxon>
        <taxon>Vertebrata</taxon>
        <taxon>Euteleostomi</taxon>
        <taxon>Actinopterygii</taxon>
        <taxon>Neopterygii</taxon>
        <taxon>Teleostei</taxon>
        <taxon>Anguilliformes</taxon>
        <taxon>Anguillidae</taxon>
        <taxon>Anguilla</taxon>
    </lineage>
</organism>
<sequence length="34" mass="4204">MMAQRLQKEAFFYWWYELSSPTSWALGNEFSNRK</sequence>
<dbReference type="AlphaFoldDB" id="A0A0E9RK88"/>
<proteinExistence type="predicted"/>
<evidence type="ECO:0000313" key="1">
    <source>
        <dbReference type="EMBL" id="JAH29519.1"/>
    </source>
</evidence>